<dbReference type="PRINTS" id="PR00368">
    <property type="entry name" value="FADPNR"/>
</dbReference>
<dbReference type="PRINTS" id="PR00411">
    <property type="entry name" value="PNDRDTASEI"/>
</dbReference>
<name>A0A8S9UHR2_PHYIN</name>
<evidence type="ECO:0000313" key="7">
    <source>
        <dbReference type="Proteomes" id="UP000704712"/>
    </source>
</evidence>
<dbReference type="PANTHER" id="PTHR43735:SF3">
    <property type="entry name" value="FERROPTOSIS SUPPRESSOR PROTEIN 1"/>
    <property type="match status" value="1"/>
</dbReference>
<dbReference type="InterPro" id="IPR023753">
    <property type="entry name" value="FAD/NAD-binding_dom"/>
</dbReference>
<evidence type="ECO:0000259" key="5">
    <source>
        <dbReference type="Pfam" id="PF07992"/>
    </source>
</evidence>
<dbReference type="GO" id="GO:0005737">
    <property type="term" value="C:cytoplasm"/>
    <property type="evidence" value="ECO:0007669"/>
    <property type="project" value="TreeGrafter"/>
</dbReference>
<proteinExistence type="inferred from homology"/>
<gene>
    <name evidence="6" type="ORF">GN958_ATG10464</name>
</gene>
<reference evidence="6" key="1">
    <citation type="submission" date="2020-03" db="EMBL/GenBank/DDBJ databases">
        <title>Hybrid Assembly of Korean Phytophthora infestans isolates.</title>
        <authorList>
            <person name="Prokchorchik M."/>
            <person name="Lee Y."/>
            <person name="Seo J."/>
            <person name="Cho J.-H."/>
            <person name="Park Y.-E."/>
            <person name="Jang D.-C."/>
            <person name="Im J.-S."/>
            <person name="Choi J.-G."/>
            <person name="Park H.-J."/>
            <person name="Lee G.-B."/>
            <person name="Lee Y.-G."/>
            <person name="Hong S.-Y."/>
            <person name="Cho K."/>
            <person name="Sohn K.H."/>
        </authorList>
    </citation>
    <scope>NUCLEOTIDE SEQUENCE</scope>
    <source>
        <strain evidence="6">KR_2_A2</strain>
    </source>
</reference>
<comment type="similarity">
    <text evidence="1">Belongs to the FAD-dependent oxidoreductase family.</text>
</comment>
<keyword evidence="2" id="KW-0285">Flavoprotein</keyword>
<dbReference type="AlphaFoldDB" id="A0A8S9UHR2"/>
<comment type="caution">
    <text evidence="6">The sequence shown here is derived from an EMBL/GenBank/DDBJ whole genome shotgun (WGS) entry which is preliminary data.</text>
</comment>
<evidence type="ECO:0000313" key="6">
    <source>
        <dbReference type="EMBL" id="KAF4140300.1"/>
    </source>
</evidence>
<keyword evidence="3" id="KW-0274">FAD</keyword>
<keyword evidence="4" id="KW-0560">Oxidoreductase</keyword>
<protein>
    <submittedName>
        <fullName evidence="6">Pyridine nucleotide-disulfide oxidoreductase</fullName>
    </submittedName>
</protein>
<dbReference type="Gene3D" id="3.50.50.60">
    <property type="entry name" value="FAD/NAD(P)-binding domain"/>
    <property type="match status" value="2"/>
</dbReference>
<dbReference type="InterPro" id="IPR036188">
    <property type="entry name" value="FAD/NAD-bd_sf"/>
</dbReference>
<dbReference type="PANTHER" id="PTHR43735">
    <property type="entry name" value="APOPTOSIS-INDUCING FACTOR 1"/>
    <property type="match status" value="1"/>
</dbReference>
<dbReference type="EMBL" id="JAACNO010001471">
    <property type="protein sequence ID" value="KAF4140300.1"/>
    <property type="molecule type" value="Genomic_DNA"/>
</dbReference>
<dbReference type="GO" id="GO:0004174">
    <property type="term" value="F:electron-transferring-flavoprotein dehydrogenase activity"/>
    <property type="evidence" value="ECO:0007669"/>
    <property type="project" value="TreeGrafter"/>
</dbReference>
<accession>A0A8S9UHR2</accession>
<organism evidence="6 7">
    <name type="scientific">Phytophthora infestans</name>
    <name type="common">Potato late blight agent</name>
    <name type="synonym">Botrytis infestans</name>
    <dbReference type="NCBI Taxonomy" id="4787"/>
    <lineage>
        <taxon>Eukaryota</taxon>
        <taxon>Sar</taxon>
        <taxon>Stramenopiles</taxon>
        <taxon>Oomycota</taxon>
        <taxon>Peronosporomycetes</taxon>
        <taxon>Peronosporales</taxon>
        <taxon>Peronosporaceae</taxon>
        <taxon>Phytophthora</taxon>
    </lineage>
</organism>
<dbReference type="GO" id="GO:0050660">
    <property type="term" value="F:flavin adenine dinucleotide binding"/>
    <property type="evidence" value="ECO:0007669"/>
    <property type="project" value="TreeGrafter"/>
</dbReference>
<sequence length="315" mass="34151">MPRIVIVGGGPAGIAVAQALAADLTPKDDTEVVVLEKSKYYYHAVGTPRAVVDADYTKKLFVPYDSVIPPSAKDFVKIQRTVVTRIVPGANEIEYAPIGEDGDMLAGPVKSMPYDYLVVATGSTYTVPIKQPKNNFKRSTTEDKLAEVREQVKAASSVLIVGGGAVGVEVAGEIKAKYPNKTVTILEGKDKLVANDDVRDKFRTKLSTYLKRLGVKVVVGERLTERLSGNSFEKRTLRTNKGTEIESDVQLLCGGFSPTTELIQKLDANLVTAEGFIKVNSKLQLDDNQYSNIYALGDASNSPAPKRMYYAGLQG</sequence>
<evidence type="ECO:0000256" key="1">
    <source>
        <dbReference type="ARBA" id="ARBA00006442"/>
    </source>
</evidence>
<dbReference type="Pfam" id="PF07992">
    <property type="entry name" value="Pyr_redox_2"/>
    <property type="match status" value="1"/>
</dbReference>
<evidence type="ECO:0000256" key="3">
    <source>
        <dbReference type="ARBA" id="ARBA00022827"/>
    </source>
</evidence>
<feature type="domain" description="FAD/NAD(P)-binding" evidence="5">
    <location>
        <begin position="3"/>
        <end position="313"/>
    </location>
</feature>
<evidence type="ECO:0000256" key="4">
    <source>
        <dbReference type="ARBA" id="ARBA00023002"/>
    </source>
</evidence>
<evidence type="ECO:0000256" key="2">
    <source>
        <dbReference type="ARBA" id="ARBA00022630"/>
    </source>
</evidence>
<dbReference type="Proteomes" id="UP000704712">
    <property type="component" value="Unassembled WGS sequence"/>
</dbReference>
<dbReference type="SUPFAM" id="SSF51905">
    <property type="entry name" value="FAD/NAD(P)-binding domain"/>
    <property type="match status" value="1"/>
</dbReference>